<name>A0A1W1CR81_9ZZZZ</name>
<dbReference type="EMBL" id="FPHL01000051">
    <property type="protein sequence ID" value="SFV68259.1"/>
    <property type="molecule type" value="Genomic_DNA"/>
</dbReference>
<evidence type="ECO:0000313" key="1">
    <source>
        <dbReference type="EMBL" id="SFV68259.1"/>
    </source>
</evidence>
<organism evidence="1">
    <name type="scientific">hydrothermal vent metagenome</name>
    <dbReference type="NCBI Taxonomy" id="652676"/>
    <lineage>
        <taxon>unclassified sequences</taxon>
        <taxon>metagenomes</taxon>
        <taxon>ecological metagenomes</taxon>
    </lineage>
</organism>
<accession>A0A1W1CR81</accession>
<evidence type="ECO:0008006" key="2">
    <source>
        <dbReference type="Google" id="ProtNLM"/>
    </source>
</evidence>
<sequence length="219" mass="26150">MMIRLLYLAVLVFAISAHAALLDDLVEKVRIYEKKYLHPIDHKYRYHRRNQTISEEMQYQKALRFLGYYKGKIDGDLLTQESYHAIDRFQHNYQDLANGILDECYKPYLSDIYTQLEFKEYLTYQGRDKRKLDQKTQTALKVMGYYTEKIDGKFGPKSKEALQRYLQDGLNKIVLYSEALEKVNEKLNSMKKKEYFSLHYSREEYETGLDDLIDMNISI</sequence>
<gene>
    <name evidence="1" type="ORF">MNB_SV-10-694</name>
</gene>
<dbReference type="AlphaFoldDB" id="A0A1W1CR81"/>
<reference evidence="1" key="1">
    <citation type="submission" date="2016-10" db="EMBL/GenBank/DDBJ databases">
        <authorList>
            <person name="de Groot N.N."/>
        </authorList>
    </citation>
    <scope>NUCLEOTIDE SEQUENCE</scope>
</reference>
<dbReference type="InterPro" id="IPR036365">
    <property type="entry name" value="PGBD-like_sf"/>
</dbReference>
<proteinExistence type="predicted"/>
<dbReference type="InterPro" id="IPR036366">
    <property type="entry name" value="PGBDSf"/>
</dbReference>
<protein>
    <recommendedName>
        <fullName evidence="2">Peptidoglycan binding-like domain-containing protein</fullName>
    </recommendedName>
</protein>
<dbReference type="SUPFAM" id="SSF47090">
    <property type="entry name" value="PGBD-like"/>
    <property type="match status" value="1"/>
</dbReference>
<dbReference type="Gene3D" id="1.10.101.10">
    <property type="entry name" value="PGBD-like superfamily/PGBD"/>
    <property type="match status" value="1"/>
</dbReference>